<accession>A0A1V9HHI9</accession>
<dbReference type="EMBL" id="JPUO02000075">
    <property type="protein sequence ID" value="OQP82257.1"/>
    <property type="molecule type" value="Genomic_DNA"/>
</dbReference>
<evidence type="ECO:0000313" key="1">
    <source>
        <dbReference type="EMBL" id="OQP82257.1"/>
    </source>
</evidence>
<evidence type="ECO:0000313" key="2">
    <source>
        <dbReference type="Proteomes" id="UP000050343"/>
    </source>
</evidence>
<dbReference type="Proteomes" id="UP000050343">
    <property type="component" value="Unassembled WGS sequence"/>
</dbReference>
<reference evidence="1 2" key="1">
    <citation type="journal article" date="2016" name="Plant Pathol.">
        <title>Genetic characterization of strains named as Xanthomonas axonopodis pv. dieffenbachiae leads to a taxonomic revision of the X. axonopodis species complex.</title>
        <authorList>
            <person name="Constantin E.C."/>
            <person name="Cleenwerck I."/>
            <person name="Maes M."/>
            <person name="Baeyen S."/>
            <person name="Van Malderghem C."/>
            <person name="De Vos P."/>
            <person name="Cottyn B."/>
        </authorList>
    </citation>
    <scope>NUCLEOTIDE SEQUENCE [LARGE SCALE GENOMIC DNA]</scope>
    <source>
        <strain evidence="2">LMG9055</strain>
    </source>
</reference>
<protein>
    <submittedName>
        <fullName evidence="1">Conjugal transfer protein TraA</fullName>
    </submittedName>
</protein>
<comment type="caution">
    <text evidence="1">The sequence shown here is derived from an EMBL/GenBank/DDBJ whole genome shotgun (WGS) entry which is preliminary data.</text>
</comment>
<reference evidence="1 2" key="2">
    <citation type="journal article" date="2017" name="Plant Pathol.">
        <title>Pathogenicity and virulence gene content of Xanthomonas strains infecting Araceae, formerly known as Xanthomonas axonopodis pv. dieffenbachiae.</title>
        <authorList>
            <person name="Constantin E.C."/>
            <person name="Haegeman A."/>
            <person name="Van Vaerenbergh J."/>
            <person name="Baeyen S."/>
            <person name="Van Malderghem C."/>
            <person name="Maes M."/>
            <person name="Cottyn B."/>
        </authorList>
    </citation>
    <scope>NUCLEOTIDE SEQUENCE [LARGE SCALE GENOMIC DNA]</scope>
    <source>
        <strain evidence="2">LMG9055</strain>
    </source>
</reference>
<name>A0A1V9HHI9_9XANT</name>
<gene>
    <name evidence="1" type="ORF">IA54_020945</name>
</gene>
<dbReference type="AlphaFoldDB" id="A0A1V9HHI9"/>
<proteinExistence type="predicted"/>
<sequence length="131" mass="14561">MSTAKSVSIWYTEDERIRVEQAAALAGYKHLSKYIRDKSLDRGSHRESSRDSMEAWADRQELVGRLAEIERSQKGAHALLAMLLFLVRKKATTGEVNELVLACEKSGVPADVLAVSLPELAALLTRFTEDS</sequence>
<organism evidence="1 2">
    <name type="scientific">Xanthomonas phaseoli pv. syngonii LMG 9055</name>
    <dbReference type="NCBI Taxonomy" id="1437878"/>
    <lineage>
        <taxon>Bacteria</taxon>
        <taxon>Pseudomonadati</taxon>
        <taxon>Pseudomonadota</taxon>
        <taxon>Gammaproteobacteria</taxon>
        <taxon>Lysobacterales</taxon>
        <taxon>Lysobacteraceae</taxon>
        <taxon>Xanthomonas</taxon>
    </lineage>
</organism>